<feature type="compositionally biased region" description="Basic and acidic residues" evidence="1">
    <location>
        <begin position="171"/>
        <end position="181"/>
    </location>
</feature>
<gene>
    <name evidence="3" type="ORF">EVG20_g3570</name>
</gene>
<dbReference type="Pfam" id="PF01585">
    <property type="entry name" value="G-patch"/>
    <property type="match status" value="1"/>
</dbReference>
<feature type="domain" description="G-patch" evidence="2">
    <location>
        <begin position="191"/>
        <end position="212"/>
    </location>
</feature>
<dbReference type="InterPro" id="IPR000467">
    <property type="entry name" value="G_patch_dom"/>
</dbReference>
<feature type="region of interest" description="Disordered" evidence="1">
    <location>
        <begin position="264"/>
        <end position="294"/>
    </location>
</feature>
<feature type="compositionally biased region" description="Acidic residues" evidence="1">
    <location>
        <begin position="31"/>
        <end position="41"/>
    </location>
</feature>
<feature type="compositionally biased region" description="Low complexity" evidence="1">
    <location>
        <begin position="284"/>
        <end position="294"/>
    </location>
</feature>
<proteinExistence type="predicted"/>
<feature type="region of interest" description="Disordered" evidence="1">
    <location>
        <begin position="203"/>
        <end position="239"/>
    </location>
</feature>
<dbReference type="InterPro" id="IPR039146">
    <property type="entry name" value="GPANK1"/>
</dbReference>
<feature type="compositionally biased region" description="Acidic residues" evidence="1">
    <location>
        <begin position="268"/>
        <end position="281"/>
    </location>
</feature>
<dbReference type="PANTHER" id="PTHR20923:SF1">
    <property type="entry name" value="G PATCH DOMAIN AND ANKYRIN REPEAT-CONTAINING PROTEIN 1"/>
    <property type="match status" value="1"/>
</dbReference>
<dbReference type="Proteomes" id="UP000298327">
    <property type="component" value="Unassembled WGS sequence"/>
</dbReference>
<name>A0A4Y9Z3D7_9AGAM</name>
<feature type="compositionally biased region" description="Basic and acidic residues" evidence="1">
    <location>
        <begin position="131"/>
        <end position="145"/>
    </location>
</feature>
<dbReference type="EMBL" id="SEOQ01000163">
    <property type="protein sequence ID" value="TFY68383.1"/>
    <property type="molecule type" value="Genomic_DNA"/>
</dbReference>
<evidence type="ECO:0000256" key="1">
    <source>
        <dbReference type="SAM" id="MobiDB-lite"/>
    </source>
</evidence>
<dbReference type="STRING" id="205917.A0A4Y9Z3D7"/>
<feature type="compositionally biased region" description="Basic and acidic residues" evidence="1">
    <location>
        <begin position="8"/>
        <end position="23"/>
    </location>
</feature>
<evidence type="ECO:0000313" key="4">
    <source>
        <dbReference type="Proteomes" id="UP000298327"/>
    </source>
</evidence>
<evidence type="ECO:0000313" key="3">
    <source>
        <dbReference type="EMBL" id="TFY68383.1"/>
    </source>
</evidence>
<feature type="region of interest" description="Disordered" evidence="1">
    <location>
        <begin position="1"/>
        <end position="186"/>
    </location>
</feature>
<reference evidence="3 4" key="1">
    <citation type="submission" date="2019-02" db="EMBL/GenBank/DDBJ databases">
        <title>Genome sequencing of the rare red list fungi Dentipellis fragilis.</title>
        <authorList>
            <person name="Buettner E."/>
            <person name="Kellner H."/>
        </authorList>
    </citation>
    <scope>NUCLEOTIDE SEQUENCE [LARGE SCALE GENOMIC DNA]</scope>
    <source>
        <strain evidence="3 4">DSM 105465</strain>
    </source>
</reference>
<protein>
    <recommendedName>
        <fullName evidence="2">G-patch domain-containing protein</fullName>
    </recommendedName>
</protein>
<comment type="caution">
    <text evidence="3">The sequence shown here is derived from an EMBL/GenBank/DDBJ whole genome shotgun (WGS) entry which is preliminary data.</text>
</comment>
<dbReference type="OrthoDB" id="2538319at2759"/>
<dbReference type="GO" id="GO:0003676">
    <property type="term" value="F:nucleic acid binding"/>
    <property type="evidence" value="ECO:0007669"/>
    <property type="project" value="InterPro"/>
</dbReference>
<accession>A0A4Y9Z3D7</accession>
<organism evidence="3 4">
    <name type="scientific">Dentipellis fragilis</name>
    <dbReference type="NCBI Taxonomy" id="205917"/>
    <lineage>
        <taxon>Eukaryota</taxon>
        <taxon>Fungi</taxon>
        <taxon>Dikarya</taxon>
        <taxon>Basidiomycota</taxon>
        <taxon>Agaricomycotina</taxon>
        <taxon>Agaricomycetes</taxon>
        <taxon>Russulales</taxon>
        <taxon>Hericiaceae</taxon>
        <taxon>Dentipellis</taxon>
    </lineage>
</organism>
<dbReference type="PANTHER" id="PTHR20923">
    <property type="entry name" value="BAT4 PROTEIN-RELATED"/>
    <property type="match status" value="1"/>
</dbReference>
<dbReference type="AlphaFoldDB" id="A0A4Y9Z3D7"/>
<sequence length="395" mass="43203">MATVAHIIRSDYDPAVDRERLQRETGQPLDEPVEGPEEDPWQTESSFGPQRRRANAPHFVPATISFDEWGSALTSTQDTPVPSTSDTRPEVAGWYRSLTKQAPGDSRRTSSLPHASTSAPPPIAAPSASHPSDRPPKRRKERDWFISRALSSDPASAPPTPAPTSTLADILSRDPPAEKPLRPPVFLHLGPSNKGWEMLQNRGWSEGEGLGRGVARRADAERVAQPPPPPPRASARPVVRIKQEEVQLDDDIVEVRQAQLIDLTLSDSENDNEDADEDLDADGARPSSASLAAQPPAVLDAPHDVSSTQTALLTPIPTALKSDRLGIGLKAKTEGPYRASVKRVTHNAAALAAHVKAGEDLRRRQKLVGRGKRGFERSERIERQRRQDLMAYLNH</sequence>
<keyword evidence="4" id="KW-1185">Reference proteome</keyword>
<evidence type="ECO:0000259" key="2">
    <source>
        <dbReference type="PROSITE" id="PS50174"/>
    </source>
</evidence>
<dbReference type="PROSITE" id="PS50174">
    <property type="entry name" value="G_PATCH"/>
    <property type="match status" value="1"/>
</dbReference>
<feature type="compositionally biased region" description="Polar residues" evidence="1">
    <location>
        <begin position="72"/>
        <end position="86"/>
    </location>
</feature>